<organism evidence="3 4">
    <name type="scientific">Chryseobacterium gallinarum</name>
    <dbReference type="NCBI Taxonomy" id="1324352"/>
    <lineage>
        <taxon>Bacteria</taxon>
        <taxon>Pseudomonadati</taxon>
        <taxon>Bacteroidota</taxon>
        <taxon>Flavobacteriia</taxon>
        <taxon>Flavobacteriales</taxon>
        <taxon>Weeksellaceae</taxon>
        <taxon>Chryseobacterium group</taxon>
        <taxon>Chryseobacterium</taxon>
    </lineage>
</organism>
<dbReference type="EMBL" id="CP009928">
    <property type="protein sequence ID" value="AKK71390.1"/>
    <property type="molecule type" value="Genomic_DNA"/>
</dbReference>
<dbReference type="AlphaFoldDB" id="A0A0G3LYC9"/>
<reference evidence="3 4" key="1">
    <citation type="submission" date="2014-11" db="EMBL/GenBank/DDBJ databases">
        <authorList>
            <person name="Park G.-S."/>
            <person name="Hong S.-J."/>
            <person name="Jung B.K."/>
            <person name="Khan A.R."/>
            <person name="Kwak Y."/>
            <person name="Shin J.-H."/>
        </authorList>
    </citation>
    <scope>NUCLEOTIDE SEQUENCE [LARGE SCALE GENOMIC DNA]</scope>
    <source>
        <strain evidence="3 4">DSM 27622</strain>
    </source>
</reference>
<name>A0A0G3LYC9_CHRGL</name>
<evidence type="ECO:0000313" key="3">
    <source>
        <dbReference type="EMBL" id="AKK71390.1"/>
    </source>
</evidence>
<proteinExistence type="predicted"/>
<dbReference type="STRING" id="1324352.OK18_00920"/>
<dbReference type="PATRIC" id="fig|1324352.5.peg.200"/>
<feature type="transmembrane region" description="Helical" evidence="2">
    <location>
        <begin position="381"/>
        <end position="401"/>
    </location>
</feature>
<evidence type="ECO:0000313" key="4">
    <source>
        <dbReference type="Proteomes" id="UP000035213"/>
    </source>
</evidence>
<keyword evidence="2" id="KW-0472">Membrane</keyword>
<dbReference type="OrthoDB" id="948999at2"/>
<sequence>MDNTYFFSAFGTFGNPNGFRQTFFLGGNQNIAREIRTFDLKTDAIKLFPQSNIYSIRKDYAAGCNLISYSVYSFAKEQNSDRGGTFIGSSLLFVNKIASEGLIINALNDFQRHLEKNNLSEGTITVNHSDHFSIQKPKDFDKIGFNVREVNEVDFSQSGNNYLVVYCETNIAQLQIFFSKAIDLLNVYDTIYFTQSHEIGEFVKQKRIFKIVDANGFKKELDLLEEERRRALQNAITDLEKEREELKDERTKLVEELNRQIAQNEKRHQENEARIKESKNGIEIINKEYNQYSGKIEEVIRYLKSDGKVEVAKKRHQENKRSFADSIRQNKNIESLSALSSPNERMYGMGNQPYAGADALAGFHSSGRNQDKEFRLDGFKVATFILSLLLIGTLVLCFMWMPEKYLTVFSQ</sequence>
<dbReference type="KEGG" id="cgn:OK18_00920"/>
<accession>A0A0G3LYC9</accession>
<keyword evidence="2" id="KW-1133">Transmembrane helix</keyword>
<dbReference type="Proteomes" id="UP000035213">
    <property type="component" value="Chromosome"/>
</dbReference>
<keyword evidence="1" id="KW-0175">Coiled coil</keyword>
<evidence type="ECO:0000256" key="1">
    <source>
        <dbReference type="SAM" id="Coils"/>
    </source>
</evidence>
<keyword evidence="2" id="KW-0812">Transmembrane</keyword>
<feature type="coiled-coil region" evidence="1">
    <location>
        <begin position="214"/>
        <end position="279"/>
    </location>
</feature>
<dbReference type="RefSeq" id="WP_053326782.1">
    <property type="nucleotide sequence ID" value="NZ_CP009928.1"/>
</dbReference>
<gene>
    <name evidence="3" type="ORF">OK18_00920</name>
</gene>
<evidence type="ECO:0000256" key="2">
    <source>
        <dbReference type="SAM" id="Phobius"/>
    </source>
</evidence>
<protein>
    <submittedName>
        <fullName evidence="3">Uncharacterized protein</fullName>
    </submittedName>
</protein>